<evidence type="ECO:0000313" key="3">
    <source>
        <dbReference type="Proteomes" id="UP000007360"/>
    </source>
</evidence>
<accession>K2RDX6</accession>
<name>K2RDX6_METFP</name>
<dbReference type="RefSeq" id="WP_004029945.1">
    <property type="nucleotide sequence ID" value="NZ_AMPO01000002.1"/>
</dbReference>
<sequence length="333" mass="38289">MSGNKTKEEKIKLLRNIPGDGLVELAEMNEISKNMKNKELIDILSDVAEYELIKSVYKQFKDAGRSTINLFQLRSISEFKKKENLEKLRGELNKLTKENSNALSKFKVADVKILEQKKLKINLESKGKKINEIDAETKEIIDFYPLVKILIIIHLNDGLVEIRTRDHSLANLTCAELSKIICKVRKELNEEANCLKHIDIKFNENELDKIIEWASKFRNATMKSLSGGISSLRMTASEDSDLREENLYSQRDDILGTCERTGIYVQFDSKVNERTRNIGFQINAKQGKLHFKTQSREMEIDSVLEKIKEIKGLNLKEDETCSTDQKVQDIMEA</sequence>
<evidence type="ECO:0000313" key="2">
    <source>
        <dbReference type="EMBL" id="EKF86554.1"/>
    </source>
</evidence>
<gene>
    <name evidence="2" type="ORF">A994_03688</name>
</gene>
<feature type="coiled-coil region" evidence="1">
    <location>
        <begin position="78"/>
        <end position="105"/>
    </location>
</feature>
<proteinExistence type="predicted"/>
<reference evidence="2 3" key="1">
    <citation type="journal article" date="2012" name="J. Bacteriol.">
        <title>Draft genome sequence of Methanobacterium formicicum DSM 3637, an archaebacterium isolated from the methane producer amoeba Pelomyxa palustris.</title>
        <authorList>
            <person name="Gutierrez G."/>
        </authorList>
    </citation>
    <scope>NUCLEOTIDE SEQUENCE [LARGE SCALE GENOMIC DNA]</scope>
    <source>
        <strain evidence="3">DSM 3637 / PP1</strain>
    </source>
</reference>
<comment type="caution">
    <text evidence="2">The sequence shown here is derived from an EMBL/GenBank/DDBJ whole genome shotgun (WGS) entry which is preliminary data.</text>
</comment>
<dbReference type="Proteomes" id="UP000007360">
    <property type="component" value="Unassembled WGS sequence"/>
</dbReference>
<evidence type="ECO:0000256" key="1">
    <source>
        <dbReference type="SAM" id="Coils"/>
    </source>
</evidence>
<protein>
    <submittedName>
        <fullName evidence="2">Uncharacterized protein</fullName>
    </submittedName>
</protein>
<keyword evidence="3" id="KW-1185">Reference proteome</keyword>
<dbReference type="AlphaFoldDB" id="K2RDX6"/>
<keyword evidence="1" id="KW-0175">Coiled coil</keyword>
<dbReference type="EMBL" id="AMPO01000002">
    <property type="protein sequence ID" value="EKF86554.1"/>
    <property type="molecule type" value="Genomic_DNA"/>
</dbReference>
<organism evidence="2 3">
    <name type="scientific">Methanobacterium formicicum (strain DSM 3637 / PP1)</name>
    <dbReference type="NCBI Taxonomy" id="1204725"/>
    <lineage>
        <taxon>Archaea</taxon>
        <taxon>Methanobacteriati</taxon>
        <taxon>Methanobacteriota</taxon>
        <taxon>Methanomada group</taxon>
        <taxon>Methanobacteria</taxon>
        <taxon>Methanobacteriales</taxon>
        <taxon>Methanobacteriaceae</taxon>
        <taxon>Methanobacterium</taxon>
    </lineage>
</organism>
<dbReference type="PATRIC" id="fig|1204725.3.peg.742"/>